<dbReference type="RefSeq" id="WP_260979090.1">
    <property type="nucleotide sequence ID" value="NZ_JAODBU010000013.1"/>
</dbReference>
<keyword evidence="6" id="KW-1133">Transmembrane helix</keyword>
<keyword evidence="5" id="KW-0572">Peptidoglycan-anchor</keyword>
<keyword evidence="6" id="KW-0812">Transmembrane</keyword>
<evidence type="ECO:0000259" key="10">
    <source>
        <dbReference type="Pfam" id="PF17802"/>
    </source>
</evidence>
<proteinExistence type="inferred from homology"/>
<reference evidence="11" key="1">
    <citation type="submission" date="2022-09" db="EMBL/GenBank/DDBJ databases">
        <title>Eubacterium sp. LFL-14 isolated from human feces.</title>
        <authorList>
            <person name="Liu F."/>
        </authorList>
    </citation>
    <scope>NUCLEOTIDE SEQUENCE</scope>
    <source>
        <strain evidence="11">LFL-14</strain>
    </source>
</reference>
<dbReference type="Proteomes" id="UP001431199">
    <property type="component" value="Unassembled WGS sequence"/>
</dbReference>
<evidence type="ECO:0000259" key="9">
    <source>
        <dbReference type="Pfam" id="PF16569"/>
    </source>
</evidence>
<comment type="similarity">
    <text evidence="1">Belongs to the serine-aspartate repeat-containing protein (SDr) family.</text>
</comment>
<evidence type="ECO:0000259" key="8">
    <source>
        <dbReference type="Pfam" id="PF00746"/>
    </source>
</evidence>
<dbReference type="InterPro" id="IPR026466">
    <property type="entry name" value="Fim_isopep_form_D2_dom"/>
</dbReference>
<keyword evidence="3" id="KW-0964">Secreted</keyword>
<organism evidence="11 12">
    <name type="scientific">Eubacterium album</name>
    <dbReference type="NCBI Taxonomy" id="2978477"/>
    <lineage>
        <taxon>Bacteria</taxon>
        <taxon>Bacillati</taxon>
        <taxon>Bacillota</taxon>
        <taxon>Clostridia</taxon>
        <taxon>Eubacteriales</taxon>
        <taxon>Eubacteriaceae</taxon>
        <taxon>Eubacterium</taxon>
    </lineage>
</organism>
<dbReference type="Gene3D" id="2.60.40.10">
    <property type="entry name" value="Immunoglobulins"/>
    <property type="match status" value="1"/>
</dbReference>
<sequence>MKKVSKLLAVVMAFSIMVALNVAVFATTTKTDGTKANVVNGGETVKINVLTGNENDVLNAYKVVETIYDKDTNTINRNFTATFEQFTAANTEYKTMTVDDYVKLNETKLKEVLGKFASYVRTNSVNPEYVSTNISNEEKAEFEAVAMGQYIIVGSGNTNGAYIYQAVTAEVEPFVENDEYKIYEQYSVKMKVSKPTVEKNIINGTATDGNRQTASVGDVITYKLSAAVPVYPKGATDTTLYIGDELSEGLTIDINSIVVKGENGENSKGLINGNEYTVKHEGQKFYVDFNYGKIKTYTTVTVEYKATLNEKAKVGTAVGNENIVNYVYKNSPFDGTTYNSENTDRPTQNTPGFGNDDDKKIVYTFGVAIEKIDKDNNAVKLKNAKFKLYDNKECKGDAIKEIVTNENGIASFEGLKAGKYYLVETMAPSGYKKLLEPIEIVVNAASGIYTITADKTEITTDIEKENGYKKVTVENKKGATLPTAGGMGTALFVAGGLIIMLGAATGVYVIRRKTVKER</sequence>
<keyword evidence="6" id="KW-0472">Membrane</keyword>
<dbReference type="InterPro" id="IPR008966">
    <property type="entry name" value="Adhesion_dom_sf"/>
</dbReference>
<evidence type="ECO:0000256" key="7">
    <source>
        <dbReference type="SAM" id="SignalP"/>
    </source>
</evidence>
<keyword evidence="12" id="KW-1185">Reference proteome</keyword>
<feature type="chain" id="PRO_5045720991" evidence="7">
    <location>
        <begin position="23"/>
        <end position="518"/>
    </location>
</feature>
<evidence type="ECO:0000256" key="6">
    <source>
        <dbReference type="SAM" id="Phobius"/>
    </source>
</evidence>
<evidence type="ECO:0000313" key="11">
    <source>
        <dbReference type="EMBL" id="MCT7399854.1"/>
    </source>
</evidence>
<dbReference type="InterPro" id="IPR032334">
    <property type="entry name" value="GramPos_pilinBB"/>
</dbReference>
<evidence type="ECO:0000256" key="3">
    <source>
        <dbReference type="ARBA" id="ARBA00022525"/>
    </source>
</evidence>
<dbReference type="SUPFAM" id="SSF49478">
    <property type="entry name" value="Cna protein B-type domain"/>
    <property type="match status" value="1"/>
</dbReference>
<feature type="domain" description="SpaA-like prealbumin fold" evidence="10">
    <location>
        <begin position="367"/>
        <end position="455"/>
    </location>
</feature>
<dbReference type="SUPFAM" id="SSF49401">
    <property type="entry name" value="Bacterial adhesins"/>
    <property type="match status" value="1"/>
</dbReference>
<dbReference type="Gene3D" id="2.60.40.740">
    <property type="match status" value="1"/>
</dbReference>
<protein>
    <submittedName>
        <fullName evidence="11">SpaA isopeptide-forming pilin-related protein</fullName>
    </submittedName>
</protein>
<comment type="caution">
    <text evidence="11">The sequence shown here is derived from an EMBL/GenBank/DDBJ whole genome shotgun (WGS) entry which is preliminary data.</text>
</comment>
<dbReference type="InterPro" id="IPR013783">
    <property type="entry name" value="Ig-like_fold"/>
</dbReference>
<dbReference type="Pfam" id="PF16569">
    <property type="entry name" value="GramPos_pilinBB"/>
    <property type="match status" value="1"/>
</dbReference>
<feature type="signal peptide" evidence="7">
    <location>
        <begin position="1"/>
        <end position="22"/>
    </location>
</feature>
<dbReference type="InterPro" id="IPR019931">
    <property type="entry name" value="LPXTG_anchor"/>
</dbReference>
<name>A0ABT2M2V6_9FIRM</name>
<feature type="domain" description="Gram-positive pilin backbone subunit 2 Cna-B-like" evidence="9">
    <location>
        <begin position="216"/>
        <end position="332"/>
    </location>
</feature>
<feature type="domain" description="Gram-positive cocci surface proteins LPxTG" evidence="8">
    <location>
        <begin position="474"/>
        <end position="513"/>
    </location>
</feature>
<dbReference type="Pfam" id="PF17802">
    <property type="entry name" value="SpaA"/>
    <property type="match status" value="1"/>
</dbReference>
<dbReference type="InterPro" id="IPR041033">
    <property type="entry name" value="SpaA_PFL_dom_1"/>
</dbReference>
<evidence type="ECO:0000256" key="1">
    <source>
        <dbReference type="ARBA" id="ARBA00007257"/>
    </source>
</evidence>
<keyword evidence="4 7" id="KW-0732">Signal</keyword>
<evidence type="ECO:0000256" key="5">
    <source>
        <dbReference type="ARBA" id="ARBA00023088"/>
    </source>
</evidence>
<evidence type="ECO:0000313" key="12">
    <source>
        <dbReference type="Proteomes" id="UP001431199"/>
    </source>
</evidence>
<feature type="transmembrane region" description="Helical" evidence="6">
    <location>
        <begin position="490"/>
        <end position="510"/>
    </location>
</feature>
<evidence type="ECO:0000256" key="4">
    <source>
        <dbReference type="ARBA" id="ARBA00022729"/>
    </source>
</evidence>
<dbReference type="Pfam" id="PF00746">
    <property type="entry name" value="Gram_pos_anchor"/>
    <property type="match status" value="1"/>
</dbReference>
<evidence type="ECO:0000256" key="2">
    <source>
        <dbReference type="ARBA" id="ARBA00022512"/>
    </source>
</evidence>
<keyword evidence="2" id="KW-0134">Cell wall</keyword>
<dbReference type="NCBIfam" id="TIGR04226">
    <property type="entry name" value="RrgB_K2N_iso_D2"/>
    <property type="match status" value="1"/>
</dbReference>
<dbReference type="PANTHER" id="PTHR36108:SF13">
    <property type="entry name" value="COLOSSIN-B-RELATED"/>
    <property type="match status" value="1"/>
</dbReference>
<gene>
    <name evidence="11" type="ORF">N5B56_12320</name>
</gene>
<dbReference type="EMBL" id="JAODBU010000013">
    <property type="protein sequence ID" value="MCT7399854.1"/>
    <property type="molecule type" value="Genomic_DNA"/>
</dbReference>
<dbReference type="PANTHER" id="PTHR36108">
    <property type="entry name" value="COLOSSIN-B-RELATED"/>
    <property type="match status" value="1"/>
</dbReference>
<accession>A0ABT2M2V6</accession>